<dbReference type="STRING" id="1888995.BD935_04645"/>
<dbReference type="EMBL" id="MIZA01000009">
    <property type="protein sequence ID" value="OIR20680.1"/>
    <property type="molecule type" value="Genomic_DNA"/>
</dbReference>
<evidence type="ECO:0000256" key="2">
    <source>
        <dbReference type="SAM" id="Phobius"/>
    </source>
</evidence>
<keyword evidence="2" id="KW-0812">Transmembrane</keyword>
<dbReference type="Proteomes" id="UP000183080">
    <property type="component" value="Unassembled WGS sequence"/>
</dbReference>
<proteinExistence type="predicted"/>
<evidence type="ECO:0000313" key="4">
    <source>
        <dbReference type="Proteomes" id="UP000183080"/>
    </source>
</evidence>
<organism evidence="3 4">
    <name type="scientific">Marine Group III euryarchaeote CG-Epi1</name>
    <dbReference type="NCBI Taxonomy" id="1888995"/>
    <lineage>
        <taxon>Archaea</taxon>
        <taxon>Methanobacteriati</taxon>
        <taxon>Thermoplasmatota</taxon>
        <taxon>Thermoplasmata</taxon>
        <taxon>Candidatus Thermoprofundales</taxon>
    </lineage>
</organism>
<dbReference type="AlphaFoldDB" id="A0A1J5TWN8"/>
<reference evidence="3 4" key="1">
    <citation type="submission" date="2016-08" db="EMBL/GenBank/DDBJ databases">
        <title>New Insights into Marine Group III Euryarchaeota, from dark to light.</title>
        <authorList>
            <person name="Haro-Moreno J.M."/>
            <person name="Rodriguez-Valera F."/>
            <person name="Lopez-Garcia P."/>
            <person name="Moreira D."/>
            <person name="Martin-Cuadrado A.B."/>
        </authorList>
    </citation>
    <scope>NUCLEOTIDE SEQUENCE [LARGE SCALE GENOMIC DNA]</scope>
    <source>
        <strain evidence="3">CG-Epi1</strain>
    </source>
</reference>
<feature type="transmembrane region" description="Helical" evidence="2">
    <location>
        <begin position="183"/>
        <end position="206"/>
    </location>
</feature>
<evidence type="ECO:0000313" key="3">
    <source>
        <dbReference type="EMBL" id="OIR20680.1"/>
    </source>
</evidence>
<feature type="compositionally biased region" description="Acidic residues" evidence="1">
    <location>
        <begin position="250"/>
        <end position="279"/>
    </location>
</feature>
<name>A0A1J5TWN8_9ARCH</name>
<comment type="caution">
    <text evidence="3">The sequence shown here is derived from an EMBL/GenBank/DDBJ whole genome shotgun (WGS) entry which is preliminary data.</text>
</comment>
<protein>
    <submittedName>
        <fullName evidence="3">Uncharacterized protein</fullName>
    </submittedName>
</protein>
<feature type="compositionally biased region" description="Basic and acidic residues" evidence="1">
    <location>
        <begin position="233"/>
        <end position="249"/>
    </location>
</feature>
<keyword evidence="2" id="KW-0472">Membrane</keyword>
<gene>
    <name evidence="3" type="ORF">BD935_04645</name>
</gene>
<evidence type="ECO:0000256" key="1">
    <source>
        <dbReference type="SAM" id="MobiDB-lite"/>
    </source>
</evidence>
<keyword evidence="2" id="KW-1133">Transmembrane helix</keyword>
<feature type="region of interest" description="Disordered" evidence="1">
    <location>
        <begin position="227"/>
        <end position="351"/>
    </location>
</feature>
<accession>A0A1J5TWN8</accession>
<feature type="compositionally biased region" description="Basic and acidic residues" evidence="1">
    <location>
        <begin position="341"/>
        <end position="351"/>
    </location>
</feature>
<sequence length="387" mass="42862">MLMWLKNNWGVHVFLAFILAIFLLPFSSAGLLEVSVNSSEDLVVSEDETIIQEGTNLNLYVRLKGAYREAGNNNTVESITINVNFRNTEDPRDSLIGYPEYQPLCDTCSDPGYDEYLSKFRSSDTRFKGYDGIVEFDIILRNNSNDIVKSAVVEITLVTQQADSSDSGGFSIPELPPVVEENLIIIAIGFLAILLLSVGIYTFVLAPEDTTADLYKPVESVDPLKKSLTGVGHKSDLPSESKKLKRLEGTGDDSDDEEEEEDDDDYEDELDEEEDDSDFDERKILDELTGTHSIGSQVDEGEDEPDEDGKSMAAAPVKKKAVKKRVAKKGVAKKVVKRPTSRTDKKEPEIKAPEGMVSVKCPSCSTVHTVDENTPKFICSCGRRIRV</sequence>
<feature type="compositionally biased region" description="Basic residues" evidence="1">
    <location>
        <begin position="317"/>
        <end position="340"/>
    </location>
</feature>